<dbReference type="EMBL" id="LT629790">
    <property type="protein sequence ID" value="SDU74586.1"/>
    <property type="molecule type" value="Genomic_DNA"/>
</dbReference>
<evidence type="ECO:0000313" key="1">
    <source>
        <dbReference type="EMBL" id="SDU74586.1"/>
    </source>
</evidence>
<dbReference type="GeneID" id="76215205"/>
<dbReference type="AlphaFoldDB" id="A0AAX2DIT7"/>
<dbReference type="RefSeq" id="WP_047702024.1">
    <property type="nucleotide sequence ID" value="NZ_LT629790.1"/>
</dbReference>
<protein>
    <recommendedName>
        <fullName evidence="3">Phage tail protein</fullName>
    </recommendedName>
</protein>
<evidence type="ECO:0000313" key="2">
    <source>
        <dbReference type="Proteomes" id="UP000183772"/>
    </source>
</evidence>
<keyword evidence="2" id="KW-1185">Reference proteome</keyword>
<dbReference type="Proteomes" id="UP000183772">
    <property type="component" value="Chromosome I"/>
</dbReference>
<name>A0AAX2DIT7_9PSED</name>
<gene>
    <name evidence="1" type="ORF">SAMN05216476_5243</name>
</gene>
<sequence length="104" mass="11666">MPYVQRDETGVVIGRFANAQPGCAEEWLDDSSPELAPKGPTKEEVEAARLRAYAHPVTGSDRYIAEAYAERAAGNEEAAQRTDAEMIKRREEIKLEYPWPEDAQ</sequence>
<accession>A0AAX2DIT7</accession>
<reference evidence="1 2" key="1">
    <citation type="submission" date="2016-10" db="EMBL/GenBank/DDBJ databases">
        <authorList>
            <person name="Varghese N."/>
            <person name="Submissions S."/>
        </authorList>
    </citation>
    <scope>NUCLEOTIDE SEQUENCE [LARGE SCALE GENOMIC DNA]</scope>
    <source>
        <strain evidence="1 2">DSM 16733</strain>
    </source>
</reference>
<evidence type="ECO:0008006" key="3">
    <source>
        <dbReference type="Google" id="ProtNLM"/>
    </source>
</evidence>
<proteinExistence type="predicted"/>
<organism evidence="1 2">
    <name type="scientific">Pseudomonas mediterranea</name>
    <dbReference type="NCBI Taxonomy" id="183795"/>
    <lineage>
        <taxon>Bacteria</taxon>
        <taxon>Pseudomonadati</taxon>
        <taxon>Pseudomonadota</taxon>
        <taxon>Gammaproteobacteria</taxon>
        <taxon>Pseudomonadales</taxon>
        <taxon>Pseudomonadaceae</taxon>
        <taxon>Pseudomonas</taxon>
    </lineage>
</organism>